<proteinExistence type="predicted"/>
<name>A0A6A4NMP8_LUPAL</name>
<accession>A0A6A4NMP8</accession>
<dbReference type="OrthoDB" id="655540at2759"/>
<evidence type="ECO:0000313" key="2">
    <source>
        <dbReference type="EMBL" id="KAE9587838.1"/>
    </source>
</evidence>
<keyword evidence="1" id="KW-0812">Transmembrane</keyword>
<organism evidence="2 3">
    <name type="scientific">Lupinus albus</name>
    <name type="common">White lupine</name>
    <name type="synonym">Lupinus termis</name>
    <dbReference type="NCBI Taxonomy" id="3870"/>
    <lineage>
        <taxon>Eukaryota</taxon>
        <taxon>Viridiplantae</taxon>
        <taxon>Streptophyta</taxon>
        <taxon>Embryophyta</taxon>
        <taxon>Tracheophyta</taxon>
        <taxon>Spermatophyta</taxon>
        <taxon>Magnoliopsida</taxon>
        <taxon>eudicotyledons</taxon>
        <taxon>Gunneridae</taxon>
        <taxon>Pentapetalae</taxon>
        <taxon>rosids</taxon>
        <taxon>fabids</taxon>
        <taxon>Fabales</taxon>
        <taxon>Fabaceae</taxon>
        <taxon>Papilionoideae</taxon>
        <taxon>50 kb inversion clade</taxon>
        <taxon>genistoids sensu lato</taxon>
        <taxon>core genistoids</taxon>
        <taxon>Genisteae</taxon>
        <taxon>Lupinus</taxon>
    </lineage>
</organism>
<comment type="caution">
    <text evidence="2">The sequence shown here is derived from an EMBL/GenBank/DDBJ whole genome shotgun (WGS) entry which is preliminary data.</text>
</comment>
<sequence>MWILVIIHLDAIWLVSIVSFTVVTSLCTTMGLMGGNNVNSQITLSMPPKKLVTKIELWATVLAPMTKYALEFAPFAIQLEHNLPSPISGSLVSVVICLICWGQMSKCFIVLNLFITTFGFFLGW</sequence>
<dbReference type="EMBL" id="WOCE01000023">
    <property type="protein sequence ID" value="KAE9587838.1"/>
    <property type="molecule type" value="Genomic_DNA"/>
</dbReference>
<keyword evidence="1" id="KW-0472">Membrane</keyword>
<feature type="transmembrane region" description="Helical" evidence="1">
    <location>
        <begin position="108"/>
        <end position="123"/>
    </location>
</feature>
<dbReference type="Proteomes" id="UP000447434">
    <property type="component" value="Chromosome 23"/>
</dbReference>
<feature type="transmembrane region" description="Helical" evidence="1">
    <location>
        <begin position="12"/>
        <end position="34"/>
    </location>
</feature>
<keyword evidence="1" id="KW-1133">Transmembrane helix</keyword>
<keyword evidence="3" id="KW-1185">Reference proteome</keyword>
<evidence type="ECO:0000313" key="3">
    <source>
        <dbReference type="Proteomes" id="UP000447434"/>
    </source>
</evidence>
<reference evidence="3" key="1">
    <citation type="journal article" date="2020" name="Nat. Commun.">
        <title>Genome sequence of the cluster root forming white lupin.</title>
        <authorList>
            <person name="Hufnagel B."/>
            <person name="Marques A."/>
            <person name="Soriano A."/>
            <person name="Marques L."/>
            <person name="Divol F."/>
            <person name="Doumas P."/>
            <person name="Sallet E."/>
            <person name="Mancinotti D."/>
            <person name="Carrere S."/>
            <person name="Marande W."/>
            <person name="Arribat S."/>
            <person name="Keller J."/>
            <person name="Huneau C."/>
            <person name="Blein T."/>
            <person name="Aime D."/>
            <person name="Laguerre M."/>
            <person name="Taylor J."/>
            <person name="Schubert V."/>
            <person name="Nelson M."/>
            <person name="Geu-Flores F."/>
            <person name="Crespi M."/>
            <person name="Gallardo-Guerrero K."/>
            <person name="Delaux P.-M."/>
            <person name="Salse J."/>
            <person name="Berges H."/>
            <person name="Guyot R."/>
            <person name="Gouzy J."/>
            <person name="Peret B."/>
        </authorList>
    </citation>
    <scope>NUCLEOTIDE SEQUENCE [LARGE SCALE GENOMIC DNA]</scope>
    <source>
        <strain evidence="3">cv. Amiga</strain>
    </source>
</reference>
<dbReference type="AlphaFoldDB" id="A0A6A4NMP8"/>
<evidence type="ECO:0000256" key="1">
    <source>
        <dbReference type="SAM" id="Phobius"/>
    </source>
</evidence>
<protein>
    <submittedName>
        <fullName evidence="2">Uncharacterized protein</fullName>
    </submittedName>
</protein>
<gene>
    <name evidence="2" type="ORF">Lalb_Chr23g0278201</name>
</gene>